<dbReference type="PRINTS" id="PR00508">
    <property type="entry name" value="S21N4MTFRASE"/>
</dbReference>
<evidence type="ECO:0000256" key="2">
    <source>
        <dbReference type="ARBA" id="ARBA00022679"/>
    </source>
</evidence>
<name>A0A6B1D8S7_9CHLR</name>
<evidence type="ECO:0000256" key="1">
    <source>
        <dbReference type="ARBA" id="ARBA00022603"/>
    </source>
</evidence>
<protein>
    <recommendedName>
        <fullName evidence="3">Methyltransferase</fullName>
        <ecNumber evidence="3">2.1.1.-</ecNumber>
    </recommendedName>
</protein>
<organism evidence="5">
    <name type="scientific">Caldilineaceae bacterium SB0661_bin_32</name>
    <dbReference type="NCBI Taxonomy" id="2605255"/>
    <lineage>
        <taxon>Bacteria</taxon>
        <taxon>Bacillati</taxon>
        <taxon>Chloroflexota</taxon>
        <taxon>Caldilineae</taxon>
        <taxon>Caldilineales</taxon>
        <taxon>Caldilineaceae</taxon>
    </lineage>
</organism>
<evidence type="ECO:0000259" key="4">
    <source>
        <dbReference type="Pfam" id="PF01555"/>
    </source>
</evidence>
<keyword evidence="1 5" id="KW-0489">Methyltransferase</keyword>
<proteinExistence type="inferred from homology"/>
<evidence type="ECO:0000313" key="5">
    <source>
        <dbReference type="EMBL" id="MYC96361.1"/>
    </source>
</evidence>
<dbReference type="AlphaFoldDB" id="A0A6B1D8S7"/>
<sequence>MRVTDSEENVLYGETLRNSTIDILKPADVLQTLRTTQEVTSVILDPWYNKGIGGERKDYHEWLSSVIKAACNISKHVFVWGFPEILAFQVQTIPESFTLISWLTWYYKNCPSVIRGWRSAQNTCLHLASRDAPVYPEHFLNDEQLERWRAGKMRFVPGPPSVLEAPLNIGFVGKKEQTKHPAQKPLAVIEPLILMSTREHDTVLDPMCGSGTTGEACSRLNRRAILCDISAEYLSITKKRMDQCCGFQKKETAMQSRLLEK</sequence>
<comment type="similarity">
    <text evidence="3">Belongs to the N(4)/N(6)-methyltransferase family.</text>
</comment>
<dbReference type="Pfam" id="PF01555">
    <property type="entry name" value="N6_N4_Mtase"/>
    <property type="match status" value="1"/>
</dbReference>
<dbReference type="InterPro" id="IPR001091">
    <property type="entry name" value="RM_Methyltransferase"/>
</dbReference>
<dbReference type="SUPFAM" id="SSF53335">
    <property type="entry name" value="S-adenosyl-L-methionine-dependent methyltransferases"/>
    <property type="match status" value="1"/>
</dbReference>
<dbReference type="GO" id="GO:0008170">
    <property type="term" value="F:N-methyltransferase activity"/>
    <property type="evidence" value="ECO:0007669"/>
    <property type="project" value="InterPro"/>
</dbReference>
<comment type="caution">
    <text evidence="5">The sequence shown here is derived from an EMBL/GenBank/DDBJ whole genome shotgun (WGS) entry which is preliminary data.</text>
</comment>
<accession>A0A6B1D8S7</accession>
<feature type="domain" description="DNA methylase N-4/N-6" evidence="4">
    <location>
        <begin position="42"/>
        <end position="239"/>
    </location>
</feature>
<dbReference type="EMBL" id="VXMH01000077">
    <property type="protein sequence ID" value="MYC96361.1"/>
    <property type="molecule type" value="Genomic_DNA"/>
</dbReference>
<dbReference type="InterPro" id="IPR002941">
    <property type="entry name" value="DNA_methylase_N4/N6"/>
</dbReference>
<evidence type="ECO:0000256" key="3">
    <source>
        <dbReference type="RuleBase" id="RU362026"/>
    </source>
</evidence>
<keyword evidence="2 5" id="KW-0808">Transferase</keyword>
<dbReference type="InterPro" id="IPR029063">
    <property type="entry name" value="SAM-dependent_MTases_sf"/>
</dbReference>
<dbReference type="EC" id="2.1.1.-" evidence="3"/>
<reference evidence="5" key="1">
    <citation type="submission" date="2019-09" db="EMBL/GenBank/DDBJ databases">
        <title>Characterisation of the sponge microbiome using genome-centric metagenomics.</title>
        <authorList>
            <person name="Engelberts J.P."/>
            <person name="Robbins S.J."/>
            <person name="De Goeij J.M."/>
            <person name="Aranda M."/>
            <person name="Bell S.C."/>
            <person name="Webster N.S."/>
        </authorList>
    </citation>
    <scope>NUCLEOTIDE SEQUENCE</scope>
    <source>
        <strain evidence="5">SB0661_bin_32</strain>
    </source>
</reference>
<dbReference type="Gene3D" id="3.40.50.150">
    <property type="entry name" value="Vaccinia Virus protein VP39"/>
    <property type="match status" value="1"/>
</dbReference>
<dbReference type="GO" id="GO:0032259">
    <property type="term" value="P:methylation"/>
    <property type="evidence" value="ECO:0007669"/>
    <property type="project" value="UniProtKB-KW"/>
</dbReference>
<gene>
    <name evidence="5" type="ORF">F4X14_15465</name>
</gene>
<dbReference type="GO" id="GO:0003677">
    <property type="term" value="F:DNA binding"/>
    <property type="evidence" value="ECO:0007669"/>
    <property type="project" value="InterPro"/>
</dbReference>